<dbReference type="PaxDb" id="4081-Solyc05g051110.1.1"/>
<dbReference type="PANTHER" id="PTHR10742">
    <property type="entry name" value="FLAVIN MONOAMINE OXIDASE"/>
    <property type="match status" value="1"/>
</dbReference>
<dbReference type="Proteomes" id="UP000004994">
    <property type="component" value="Chromosome 5"/>
</dbReference>
<dbReference type="PANTHER" id="PTHR10742:SF260">
    <property type="entry name" value="PROTEIN FLOWERING LOCUS D"/>
    <property type="match status" value="1"/>
</dbReference>
<reference evidence="2" key="2">
    <citation type="submission" date="2019-01" db="UniProtKB">
        <authorList>
            <consortium name="EnsemblPlants"/>
        </authorList>
    </citation>
    <scope>IDENTIFICATION</scope>
    <source>
        <strain evidence="2">cv. Heinz 1706</strain>
    </source>
</reference>
<dbReference type="InParanoid" id="A0A3Q7GNB1"/>
<dbReference type="AlphaFoldDB" id="A0A3Q7GNB1"/>
<dbReference type="EnsemblPlants" id="Solyc05g051110.2.1">
    <property type="protein sequence ID" value="Solyc05g051110.2.1"/>
    <property type="gene ID" value="Solyc05g051110.2"/>
</dbReference>
<sequence length="125" mass="14271">MDEGAKRIGDCLCLSIIIRNPLGLLGRQLSYTLHKVRDQCLLYYADGKPVDEYLDYKKAEADYNELLENASKVFTELSQDFFLGEKLETLQKDFGVAMDVQEMSLFNWHLTNLGYANAALLHSFP</sequence>
<name>A0A3Q7GNB1_SOLLC</name>
<accession>A0A3Q7GNB1</accession>
<dbReference type="InterPro" id="IPR050281">
    <property type="entry name" value="Flavin_monoamine_oxidase"/>
</dbReference>
<dbReference type="Gramene" id="Solyc05g051110.2.1">
    <property type="protein sequence ID" value="Solyc05g051110.2.1"/>
    <property type="gene ID" value="Solyc05g051110.2"/>
</dbReference>
<proteinExistence type="inferred from homology"/>
<comment type="similarity">
    <text evidence="1">Belongs to the flavin monoamine oxidase family.</text>
</comment>
<dbReference type="STRING" id="4081.A0A3Q7GNB1"/>
<protein>
    <submittedName>
        <fullName evidence="2">Uncharacterized protein</fullName>
    </submittedName>
</protein>
<keyword evidence="3" id="KW-1185">Reference proteome</keyword>
<evidence type="ECO:0000313" key="2">
    <source>
        <dbReference type="EnsemblPlants" id="Solyc05g051110.2.1"/>
    </source>
</evidence>
<evidence type="ECO:0000313" key="3">
    <source>
        <dbReference type="Proteomes" id="UP000004994"/>
    </source>
</evidence>
<evidence type="ECO:0000256" key="1">
    <source>
        <dbReference type="ARBA" id="ARBA00005995"/>
    </source>
</evidence>
<reference evidence="2" key="1">
    <citation type="journal article" date="2012" name="Nature">
        <title>The tomato genome sequence provides insights into fleshy fruit evolution.</title>
        <authorList>
            <consortium name="Tomato Genome Consortium"/>
        </authorList>
    </citation>
    <scope>NUCLEOTIDE SEQUENCE [LARGE SCALE GENOMIC DNA]</scope>
    <source>
        <strain evidence="2">cv. Heinz 1706</strain>
    </source>
</reference>
<organism evidence="2">
    <name type="scientific">Solanum lycopersicum</name>
    <name type="common">Tomato</name>
    <name type="synonym">Lycopersicon esculentum</name>
    <dbReference type="NCBI Taxonomy" id="4081"/>
    <lineage>
        <taxon>Eukaryota</taxon>
        <taxon>Viridiplantae</taxon>
        <taxon>Streptophyta</taxon>
        <taxon>Embryophyta</taxon>
        <taxon>Tracheophyta</taxon>
        <taxon>Spermatophyta</taxon>
        <taxon>Magnoliopsida</taxon>
        <taxon>eudicotyledons</taxon>
        <taxon>Gunneridae</taxon>
        <taxon>Pentapetalae</taxon>
        <taxon>asterids</taxon>
        <taxon>lamiids</taxon>
        <taxon>Solanales</taxon>
        <taxon>Solanaceae</taxon>
        <taxon>Solanoideae</taxon>
        <taxon>Solaneae</taxon>
        <taxon>Solanum</taxon>
        <taxon>Solanum subgen. Lycopersicon</taxon>
    </lineage>
</organism>